<evidence type="ECO:0000256" key="5">
    <source>
        <dbReference type="ARBA" id="ARBA00022679"/>
    </source>
</evidence>
<keyword evidence="7" id="KW-0963">Cytoplasm</keyword>
<dbReference type="PIRSF" id="PIRSF000388">
    <property type="entry name" value="Pantoate_hydroxy_MeTrfase"/>
    <property type="match status" value="1"/>
</dbReference>
<dbReference type="InterPro" id="IPR003700">
    <property type="entry name" value="Pantoate_hydroxy_MeTrfase"/>
</dbReference>
<comment type="catalytic activity">
    <reaction evidence="7">
        <text>(6R)-5,10-methylene-5,6,7,8-tetrahydrofolate + 3-methyl-2-oxobutanoate + H2O = 2-dehydropantoate + (6S)-5,6,7,8-tetrahydrofolate</text>
        <dbReference type="Rhea" id="RHEA:11824"/>
        <dbReference type="ChEBI" id="CHEBI:11561"/>
        <dbReference type="ChEBI" id="CHEBI:11851"/>
        <dbReference type="ChEBI" id="CHEBI:15377"/>
        <dbReference type="ChEBI" id="CHEBI:15636"/>
        <dbReference type="ChEBI" id="CHEBI:57453"/>
        <dbReference type="EC" id="2.1.2.11"/>
    </reaction>
</comment>
<dbReference type="CDD" id="cd06557">
    <property type="entry name" value="KPHMT-like"/>
    <property type="match status" value="1"/>
</dbReference>
<dbReference type="GO" id="GO:0008168">
    <property type="term" value="F:methyltransferase activity"/>
    <property type="evidence" value="ECO:0007669"/>
    <property type="project" value="UniProtKB-KW"/>
</dbReference>
<dbReference type="PANTHER" id="PTHR20881:SF0">
    <property type="entry name" value="3-METHYL-2-OXOBUTANOATE HYDROXYMETHYLTRANSFERASE"/>
    <property type="match status" value="1"/>
</dbReference>
<dbReference type="GO" id="GO:0000287">
    <property type="term" value="F:magnesium ion binding"/>
    <property type="evidence" value="ECO:0007669"/>
    <property type="project" value="TreeGrafter"/>
</dbReference>
<evidence type="ECO:0000256" key="10">
    <source>
        <dbReference type="PIRSR" id="PIRSR000388-3"/>
    </source>
</evidence>
<dbReference type="GO" id="GO:0032259">
    <property type="term" value="P:methylation"/>
    <property type="evidence" value="ECO:0007669"/>
    <property type="project" value="UniProtKB-KW"/>
</dbReference>
<dbReference type="PANTHER" id="PTHR20881">
    <property type="entry name" value="3-METHYL-2-OXOBUTANOATE HYDROXYMETHYLTRANSFERASE"/>
    <property type="match status" value="1"/>
</dbReference>
<feature type="binding site" evidence="7 10">
    <location>
        <position position="43"/>
    </location>
    <ligand>
        <name>Mg(2+)</name>
        <dbReference type="ChEBI" id="CHEBI:18420"/>
    </ligand>
</feature>
<dbReference type="NCBIfam" id="TIGR00222">
    <property type="entry name" value="panB"/>
    <property type="match status" value="1"/>
</dbReference>
<dbReference type="GO" id="GO:0003864">
    <property type="term" value="F:3-methyl-2-oxobutanoate hydroxymethyltransferase activity"/>
    <property type="evidence" value="ECO:0007669"/>
    <property type="project" value="UniProtKB-UniRule"/>
</dbReference>
<dbReference type="InterPro" id="IPR015813">
    <property type="entry name" value="Pyrv/PenolPyrv_kinase-like_dom"/>
</dbReference>
<dbReference type="FunFam" id="3.20.20.60:FF:000003">
    <property type="entry name" value="3-methyl-2-oxobutanoate hydroxymethyltransferase"/>
    <property type="match status" value="1"/>
</dbReference>
<evidence type="ECO:0000256" key="8">
    <source>
        <dbReference type="PIRSR" id="PIRSR000388-1"/>
    </source>
</evidence>
<protein>
    <recommendedName>
        <fullName evidence="7">3-methyl-2-oxobutanoate hydroxymethyltransferase</fullName>
        <ecNumber evidence="7">2.1.2.11</ecNumber>
    </recommendedName>
    <alternativeName>
        <fullName evidence="7">Ketopantoate hydroxymethyltransferase</fullName>
        <shortName evidence="7">KPHMT</shortName>
    </alternativeName>
</protein>
<evidence type="ECO:0000313" key="12">
    <source>
        <dbReference type="Proteomes" id="UP000040453"/>
    </source>
</evidence>
<evidence type="ECO:0000256" key="9">
    <source>
        <dbReference type="PIRSR" id="PIRSR000388-2"/>
    </source>
</evidence>
<feature type="binding site" evidence="7 10">
    <location>
        <position position="114"/>
    </location>
    <ligand>
        <name>Mg(2+)</name>
        <dbReference type="ChEBI" id="CHEBI:18420"/>
    </ligand>
</feature>
<evidence type="ECO:0000256" key="3">
    <source>
        <dbReference type="ARBA" id="ARBA00011424"/>
    </source>
</evidence>
<proteinExistence type="inferred from homology"/>
<reference evidence="11 12" key="1">
    <citation type="submission" date="2014-11" db="EMBL/GenBank/DDBJ databases">
        <authorList>
            <person name="Urmite Genomes Urmite Genomes"/>
        </authorList>
    </citation>
    <scope>NUCLEOTIDE SEQUENCE [LARGE SCALE GENOMIC DNA]</scope>
    <source>
        <strain evidence="11 12">Oc5</strain>
    </source>
</reference>
<comment type="subunit">
    <text evidence="3 7">Homodecamer; pentamer of dimers.</text>
</comment>
<comment type="subcellular location">
    <subcellularLocation>
        <location evidence="7">Cytoplasm</location>
    </subcellularLocation>
</comment>
<feature type="binding site" evidence="7 9">
    <location>
        <position position="112"/>
    </location>
    <ligand>
        <name>3-methyl-2-oxobutanoate</name>
        <dbReference type="ChEBI" id="CHEBI:11851"/>
    </ligand>
</feature>
<comment type="pathway">
    <text evidence="1 7">Cofactor biosynthesis; (R)-pantothenate biosynthesis; (R)-pantoate from 3-methyl-2-oxobutanoate: step 1/2.</text>
</comment>
<dbReference type="SUPFAM" id="SSF51621">
    <property type="entry name" value="Phosphoenolpyruvate/pyruvate domain"/>
    <property type="match status" value="1"/>
</dbReference>
<feature type="binding site" evidence="7 9">
    <location>
        <begin position="43"/>
        <end position="44"/>
    </location>
    <ligand>
        <name>3-methyl-2-oxobutanoate</name>
        <dbReference type="ChEBI" id="CHEBI:11851"/>
    </ligand>
</feature>
<feature type="binding site" evidence="7 9">
    <location>
        <position position="82"/>
    </location>
    <ligand>
        <name>3-methyl-2-oxobutanoate</name>
        <dbReference type="ChEBI" id="CHEBI:11851"/>
    </ligand>
</feature>
<keyword evidence="7 10" id="KW-0479">Metal-binding</keyword>
<name>A0A0A1MLF7_9BACI</name>
<keyword evidence="4 7" id="KW-0566">Pantothenate biosynthesis</keyword>
<evidence type="ECO:0000256" key="1">
    <source>
        <dbReference type="ARBA" id="ARBA00005033"/>
    </source>
</evidence>
<evidence type="ECO:0000256" key="7">
    <source>
        <dbReference type="HAMAP-Rule" id="MF_00156"/>
    </source>
</evidence>
<dbReference type="AlphaFoldDB" id="A0A0A1MLF7"/>
<dbReference type="EC" id="2.1.2.11" evidence="7"/>
<dbReference type="HAMAP" id="MF_00156">
    <property type="entry name" value="PanB"/>
    <property type="match status" value="1"/>
</dbReference>
<keyword evidence="11" id="KW-0489">Methyltransferase</keyword>
<evidence type="ECO:0000313" key="11">
    <source>
        <dbReference type="EMBL" id="CEI80522.1"/>
    </source>
</evidence>
<dbReference type="Gene3D" id="3.20.20.60">
    <property type="entry name" value="Phosphoenolpyruvate-binding domains"/>
    <property type="match status" value="1"/>
</dbReference>
<dbReference type="EMBL" id="CDGG01000001">
    <property type="protein sequence ID" value="CEI80522.1"/>
    <property type="molecule type" value="Genomic_DNA"/>
</dbReference>
<dbReference type="GO" id="GO:0015940">
    <property type="term" value="P:pantothenate biosynthetic process"/>
    <property type="evidence" value="ECO:0007669"/>
    <property type="project" value="UniProtKB-UniRule"/>
</dbReference>
<keyword evidence="7 10" id="KW-0460">Magnesium</keyword>
<sequence length="270" mass="29365">MKFLHDFMNMKSNGEKMTMLTAYDYPSAKQAEQAGIETILVGDSLGMTVLGYESTVQVTMQDMKHHAKAVRRGARDTFMVVDMPFGTVGVDDKTDMENAVELYQETNANALKMEGAHTAPLIKRCTQSGIPVVAHLGLTPQSFGITGYKLQAASKEAAEELIADAKLMEQSGAVMLVLEAIPSDLAATITKTLSIPVIGIGAGADTDGQVLVYHDVLNYGVDRKPKFVKRYGDFTTGVDALKAYHEEVKAGLFPSPEFTYKKQIMDEVDA</sequence>
<comment type="similarity">
    <text evidence="2 7">Belongs to the PanB family.</text>
</comment>
<feature type="active site" description="Proton acceptor" evidence="7 8">
    <location>
        <position position="179"/>
    </location>
</feature>
<evidence type="ECO:0000256" key="2">
    <source>
        <dbReference type="ARBA" id="ARBA00008676"/>
    </source>
</evidence>
<evidence type="ECO:0000256" key="4">
    <source>
        <dbReference type="ARBA" id="ARBA00022655"/>
    </source>
</evidence>
<gene>
    <name evidence="7 11" type="primary">panB</name>
    <name evidence="11" type="ORF">BN997_00326</name>
</gene>
<evidence type="ECO:0000256" key="6">
    <source>
        <dbReference type="ARBA" id="ARBA00056497"/>
    </source>
</evidence>
<dbReference type="Pfam" id="PF02548">
    <property type="entry name" value="Pantoate_transf"/>
    <property type="match status" value="1"/>
</dbReference>
<accession>A0A0A1MLF7</accession>
<organism evidence="11 12">
    <name type="scientific">Oceanobacillus oncorhynchi</name>
    <dbReference type="NCBI Taxonomy" id="545501"/>
    <lineage>
        <taxon>Bacteria</taxon>
        <taxon>Bacillati</taxon>
        <taxon>Bacillota</taxon>
        <taxon>Bacilli</taxon>
        <taxon>Bacillales</taxon>
        <taxon>Bacillaceae</taxon>
        <taxon>Oceanobacillus</taxon>
    </lineage>
</organism>
<dbReference type="RefSeq" id="WP_042529042.1">
    <property type="nucleotide sequence ID" value="NZ_CDGG01000001.1"/>
</dbReference>
<comment type="function">
    <text evidence="6 7">Catalyzes the reversible reaction in which hydroxymethyl group from 5,10-methylenetetrahydrofolate is transferred onto alpha-ketoisovalerate to form ketopantoate.</text>
</comment>
<dbReference type="GO" id="GO:0005737">
    <property type="term" value="C:cytoplasm"/>
    <property type="evidence" value="ECO:0007669"/>
    <property type="project" value="UniProtKB-SubCell"/>
</dbReference>
<dbReference type="UniPathway" id="UPA00028">
    <property type="reaction ID" value="UER00003"/>
</dbReference>
<dbReference type="InterPro" id="IPR040442">
    <property type="entry name" value="Pyrv_kinase-like_dom_sf"/>
</dbReference>
<dbReference type="Proteomes" id="UP000040453">
    <property type="component" value="Unassembled WGS sequence"/>
</dbReference>
<dbReference type="STRING" id="545501.BN997_00326"/>
<dbReference type="OrthoDB" id="9781789at2"/>
<keyword evidence="5 7" id="KW-0808">Transferase</keyword>
<comment type="cofactor">
    <cofactor evidence="7 10">
        <name>Mg(2+)</name>
        <dbReference type="ChEBI" id="CHEBI:18420"/>
    </cofactor>
    <text evidence="7 10">Binds 1 Mg(2+) ion per subunit.</text>
</comment>
<keyword evidence="12" id="KW-1185">Reference proteome</keyword>
<dbReference type="NCBIfam" id="NF001452">
    <property type="entry name" value="PRK00311.1"/>
    <property type="match status" value="1"/>
</dbReference>
<feature type="binding site" evidence="7 10">
    <location>
        <position position="82"/>
    </location>
    <ligand>
        <name>Mg(2+)</name>
        <dbReference type="ChEBI" id="CHEBI:18420"/>
    </ligand>
</feature>